<evidence type="ECO:0000256" key="12">
    <source>
        <dbReference type="ARBA" id="ARBA00071790"/>
    </source>
</evidence>
<comment type="cofactor">
    <cofactor evidence="14">
        <name>Zn(2+)</name>
        <dbReference type="ChEBI" id="CHEBI:29105"/>
    </cofactor>
    <text evidence="14">Binds 1 zinc ion per subunit.</text>
</comment>
<dbReference type="EC" id="3.4.24.-" evidence="14"/>
<feature type="transmembrane region" description="Helical" evidence="14">
    <location>
        <begin position="7"/>
        <end position="27"/>
    </location>
</feature>
<evidence type="ECO:0000256" key="9">
    <source>
        <dbReference type="ARBA" id="ARBA00022989"/>
    </source>
</evidence>
<comment type="similarity">
    <text evidence="2 14">Belongs to the peptidase M48B family.</text>
</comment>
<evidence type="ECO:0000256" key="14">
    <source>
        <dbReference type="HAMAP-Rule" id="MF_00188"/>
    </source>
</evidence>
<protein>
    <recommendedName>
        <fullName evidence="12 14">Protease HtpX</fullName>
        <ecNumber evidence="14">3.4.24.-</ecNumber>
    </recommendedName>
    <alternativeName>
        <fullName evidence="13 14">Heat shock protein HtpX</fullName>
    </alternativeName>
</protein>
<dbReference type="OrthoDB" id="15218at2"/>
<feature type="binding site" evidence="14">
    <location>
        <position position="143"/>
    </location>
    <ligand>
        <name>Zn(2+)</name>
        <dbReference type="ChEBI" id="CHEBI:29105"/>
        <note>catalytic</note>
    </ligand>
</feature>
<dbReference type="InterPro" id="IPR001915">
    <property type="entry name" value="Peptidase_M48"/>
</dbReference>
<keyword evidence="17" id="KW-1185">Reference proteome</keyword>
<dbReference type="GO" id="GO:0005886">
    <property type="term" value="C:plasma membrane"/>
    <property type="evidence" value="ECO:0007669"/>
    <property type="project" value="UniProtKB-SubCell"/>
</dbReference>
<comment type="subcellular location">
    <subcellularLocation>
        <location evidence="1">Cell inner membrane</location>
        <topology evidence="1">Multi-pass membrane protein</topology>
    </subcellularLocation>
    <subcellularLocation>
        <location evidence="14">Cell membrane</location>
        <topology evidence="14">Multi-pass membrane protein</topology>
    </subcellularLocation>
</comment>
<feature type="domain" description="Peptidase M48" evidence="15">
    <location>
        <begin position="73"/>
        <end position="284"/>
    </location>
</feature>
<name>A0A495RIG1_9GAMM</name>
<dbReference type="AlphaFoldDB" id="A0A495RIG1"/>
<dbReference type="InterPro" id="IPR050083">
    <property type="entry name" value="HtpX_protease"/>
</dbReference>
<sequence length="298" mass="32970">MMRIGLFILTNLAVMFVFGLVLSIFGVDARSTSGLLIFAAIFGFGGSIISLLLSKTMALRAVGGTVIKQPRNAQEQWLFDVVRRQSEQVNIKMPDVVIYKAPDMNAFATGARRDHSLVAVSTALLESMSQDEAEAVIAHEISHIANGDMVTMTLLQGVLNTFVIFISRILASVVVQAMSERNRGMSTMVYFLIVMVFEFVFGILASLITMWFSRRREFYADAGSAKIVGTQKMIAALERLKVSYEPKEDVSIMAFCINGVKKAKMSELFMSHPPLDKRIEALRNGTYLSQSTDGRLIS</sequence>
<evidence type="ECO:0000313" key="16">
    <source>
        <dbReference type="EMBL" id="RKS87054.1"/>
    </source>
</evidence>
<evidence type="ECO:0000259" key="15">
    <source>
        <dbReference type="Pfam" id="PF01435"/>
    </source>
</evidence>
<keyword evidence="7 14" id="KW-0378">Hydrolase</keyword>
<keyword evidence="3 14" id="KW-1003">Cell membrane</keyword>
<evidence type="ECO:0000256" key="11">
    <source>
        <dbReference type="ARBA" id="ARBA00023136"/>
    </source>
</evidence>
<evidence type="ECO:0000256" key="13">
    <source>
        <dbReference type="ARBA" id="ARBA00080389"/>
    </source>
</evidence>
<evidence type="ECO:0000313" key="17">
    <source>
        <dbReference type="Proteomes" id="UP000278542"/>
    </source>
</evidence>
<dbReference type="RefSeq" id="WP_121143973.1">
    <property type="nucleotide sequence ID" value="NZ_RBWY01000001.1"/>
</dbReference>
<feature type="transmembrane region" description="Helical" evidence="14">
    <location>
        <begin position="158"/>
        <end position="178"/>
    </location>
</feature>
<dbReference type="CDD" id="cd07335">
    <property type="entry name" value="M48B_HtpX_like"/>
    <property type="match status" value="1"/>
</dbReference>
<keyword evidence="8 14" id="KW-0862">Zinc</keyword>
<evidence type="ECO:0000256" key="10">
    <source>
        <dbReference type="ARBA" id="ARBA00023049"/>
    </source>
</evidence>
<dbReference type="HAMAP" id="MF_00188">
    <property type="entry name" value="Pept_M48_protease_HtpX"/>
    <property type="match status" value="1"/>
</dbReference>
<evidence type="ECO:0000256" key="1">
    <source>
        <dbReference type="ARBA" id="ARBA00004429"/>
    </source>
</evidence>
<dbReference type="PANTHER" id="PTHR43221">
    <property type="entry name" value="PROTEASE HTPX"/>
    <property type="match status" value="1"/>
</dbReference>
<dbReference type="InterPro" id="IPR022919">
    <property type="entry name" value="Pept_M48_protease_HtpX"/>
</dbReference>
<keyword evidence="9 14" id="KW-1133">Transmembrane helix</keyword>
<dbReference type="EMBL" id="RBWY01000001">
    <property type="protein sequence ID" value="RKS87054.1"/>
    <property type="molecule type" value="Genomic_DNA"/>
</dbReference>
<reference evidence="16 17" key="1">
    <citation type="submission" date="2018-10" db="EMBL/GenBank/DDBJ databases">
        <title>Genomic Encyclopedia of Type Strains, Phase IV (KMG-IV): sequencing the most valuable type-strain genomes for metagenomic binning, comparative biology and taxonomic classification.</title>
        <authorList>
            <person name="Goeker M."/>
        </authorList>
    </citation>
    <scope>NUCLEOTIDE SEQUENCE [LARGE SCALE GENOMIC DNA]</scope>
    <source>
        <strain evidence="16 17">DSM 22228</strain>
    </source>
</reference>
<dbReference type="FunFam" id="3.30.2010.10:FF:000001">
    <property type="entry name" value="Protease HtpX"/>
    <property type="match status" value="1"/>
</dbReference>
<evidence type="ECO:0000256" key="8">
    <source>
        <dbReference type="ARBA" id="ARBA00022833"/>
    </source>
</evidence>
<feature type="binding site" evidence="14">
    <location>
        <position position="139"/>
    </location>
    <ligand>
        <name>Zn(2+)</name>
        <dbReference type="ChEBI" id="CHEBI:29105"/>
        <note>catalytic</note>
    </ligand>
</feature>
<dbReference type="GO" id="GO:0004222">
    <property type="term" value="F:metalloendopeptidase activity"/>
    <property type="evidence" value="ECO:0007669"/>
    <property type="project" value="UniProtKB-UniRule"/>
</dbReference>
<dbReference type="GO" id="GO:0008270">
    <property type="term" value="F:zinc ion binding"/>
    <property type="evidence" value="ECO:0007669"/>
    <property type="project" value="UniProtKB-UniRule"/>
</dbReference>
<accession>A0A495RIG1</accession>
<feature type="active site" evidence="14">
    <location>
        <position position="140"/>
    </location>
</feature>
<keyword evidence="14 16" id="KW-0346">Stress response</keyword>
<dbReference type="Pfam" id="PF01435">
    <property type="entry name" value="Peptidase_M48"/>
    <property type="match status" value="1"/>
</dbReference>
<dbReference type="Proteomes" id="UP000278542">
    <property type="component" value="Unassembled WGS sequence"/>
</dbReference>
<evidence type="ECO:0000256" key="4">
    <source>
        <dbReference type="ARBA" id="ARBA00022670"/>
    </source>
</evidence>
<feature type="transmembrane region" description="Helical" evidence="14">
    <location>
        <begin position="190"/>
        <end position="212"/>
    </location>
</feature>
<dbReference type="PANTHER" id="PTHR43221:SF1">
    <property type="entry name" value="PROTEASE HTPX"/>
    <property type="match status" value="1"/>
</dbReference>
<feature type="transmembrane region" description="Helical" evidence="14">
    <location>
        <begin position="33"/>
        <end position="53"/>
    </location>
</feature>
<evidence type="ECO:0000256" key="2">
    <source>
        <dbReference type="ARBA" id="ARBA00009779"/>
    </source>
</evidence>
<dbReference type="GO" id="GO:0006508">
    <property type="term" value="P:proteolysis"/>
    <property type="evidence" value="ECO:0007669"/>
    <property type="project" value="UniProtKB-KW"/>
</dbReference>
<feature type="binding site" evidence="14">
    <location>
        <position position="217"/>
    </location>
    <ligand>
        <name>Zn(2+)</name>
        <dbReference type="ChEBI" id="CHEBI:29105"/>
        <note>catalytic</note>
    </ligand>
</feature>
<evidence type="ECO:0000256" key="3">
    <source>
        <dbReference type="ARBA" id="ARBA00022475"/>
    </source>
</evidence>
<dbReference type="Gene3D" id="3.30.2010.10">
    <property type="entry name" value="Metalloproteases ('zincins'), catalytic domain"/>
    <property type="match status" value="1"/>
</dbReference>
<comment type="caution">
    <text evidence="16">The sequence shown here is derived from an EMBL/GenBank/DDBJ whole genome shotgun (WGS) entry which is preliminary data.</text>
</comment>
<keyword evidence="6 14" id="KW-0479">Metal-binding</keyword>
<proteinExistence type="inferred from homology"/>
<keyword evidence="10 14" id="KW-0482">Metalloprotease</keyword>
<organism evidence="16 17">
    <name type="scientific">Orbus hercynius</name>
    <dbReference type="NCBI Taxonomy" id="593135"/>
    <lineage>
        <taxon>Bacteria</taxon>
        <taxon>Pseudomonadati</taxon>
        <taxon>Pseudomonadota</taxon>
        <taxon>Gammaproteobacteria</taxon>
        <taxon>Orbales</taxon>
        <taxon>Orbaceae</taxon>
        <taxon>Orbus</taxon>
    </lineage>
</organism>
<dbReference type="NCBIfam" id="NF003965">
    <property type="entry name" value="PRK05457.1"/>
    <property type="match status" value="1"/>
</dbReference>
<gene>
    <name evidence="14" type="primary">htpX</name>
    <name evidence="16" type="ORF">DES39_0265</name>
</gene>
<keyword evidence="4 14" id="KW-0645">Protease</keyword>
<evidence type="ECO:0000256" key="7">
    <source>
        <dbReference type="ARBA" id="ARBA00022801"/>
    </source>
</evidence>
<evidence type="ECO:0000256" key="6">
    <source>
        <dbReference type="ARBA" id="ARBA00022723"/>
    </source>
</evidence>
<evidence type="ECO:0000256" key="5">
    <source>
        <dbReference type="ARBA" id="ARBA00022692"/>
    </source>
</evidence>
<keyword evidence="11 14" id="KW-0472">Membrane</keyword>
<keyword evidence="5 14" id="KW-0812">Transmembrane</keyword>